<dbReference type="STRING" id="645517.A6F65_02291"/>
<keyword evidence="5" id="KW-1035">Host cytoplasm</keyword>
<dbReference type="Pfam" id="PF00959">
    <property type="entry name" value="Phage_lysozyme"/>
    <property type="match status" value="1"/>
</dbReference>
<comment type="similarity">
    <text evidence="7">Belongs to the glycosyl hydrolase 24 family.</text>
</comment>
<protein>
    <recommendedName>
        <fullName evidence="7">Lysozyme</fullName>
        <ecNumber evidence="7">3.2.1.17</ecNumber>
    </recommendedName>
</protein>
<dbReference type="GO" id="GO:0042742">
    <property type="term" value="P:defense response to bacterium"/>
    <property type="evidence" value="ECO:0007669"/>
    <property type="project" value="UniProtKB-KW"/>
</dbReference>
<evidence type="ECO:0000256" key="2">
    <source>
        <dbReference type="ARBA" id="ARBA00022529"/>
    </source>
</evidence>
<evidence type="ECO:0000313" key="9">
    <source>
        <dbReference type="Proteomes" id="UP000092698"/>
    </source>
</evidence>
<evidence type="ECO:0000313" key="8">
    <source>
        <dbReference type="EMBL" id="ANU08574.1"/>
    </source>
</evidence>
<dbReference type="SUPFAM" id="SSF53955">
    <property type="entry name" value="Lysozyme-like"/>
    <property type="match status" value="1"/>
</dbReference>
<dbReference type="InterPro" id="IPR002196">
    <property type="entry name" value="Glyco_hydro_24"/>
</dbReference>
<dbReference type="GO" id="GO:0031640">
    <property type="term" value="P:killing of cells of another organism"/>
    <property type="evidence" value="ECO:0007669"/>
    <property type="project" value="UniProtKB-KW"/>
</dbReference>
<evidence type="ECO:0000256" key="7">
    <source>
        <dbReference type="RuleBase" id="RU003788"/>
    </source>
</evidence>
<dbReference type="PATRIC" id="fig|645517.4.peg.2273"/>
<dbReference type="AlphaFoldDB" id="A0A1C7DAV1"/>
<dbReference type="KEGG" id="anh:A6F65_02291"/>
<proteinExistence type="inferred from homology"/>
<dbReference type="PANTHER" id="PTHR38107">
    <property type="match status" value="1"/>
</dbReference>
<dbReference type="EC" id="3.2.1.17" evidence="7"/>
<accession>A0A1C7DAV1</accession>
<dbReference type="InterPro" id="IPR034690">
    <property type="entry name" value="Endolysin_T4_type"/>
</dbReference>
<keyword evidence="6 7" id="KW-0326">Glycosidase</keyword>
<organism evidence="8 9">
    <name type="scientific">Paraurantiacibacter namhicola</name>
    <dbReference type="NCBI Taxonomy" id="645517"/>
    <lineage>
        <taxon>Bacteria</taxon>
        <taxon>Pseudomonadati</taxon>
        <taxon>Pseudomonadota</taxon>
        <taxon>Alphaproteobacteria</taxon>
        <taxon>Sphingomonadales</taxon>
        <taxon>Erythrobacteraceae</taxon>
        <taxon>Paraurantiacibacter</taxon>
    </lineage>
</organism>
<dbReference type="GO" id="GO:0009253">
    <property type="term" value="P:peptidoglycan catabolic process"/>
    <property type="evidence" value="ECO:0007669"/>
    <property type="project" value="InterPro"/>
</dbReference>
<dbReference type="Gene3D" id="1.10.530.40">
    <property type="match status" value="1"/>
</dbReference>
<evidence type="ECO:0000256" key="5">
    <source>
        <dbReference type="ARBA" id="ARBA00023200"/>
    </source>
</evidence>
<name>A0A1C7DAV1_9SPHN</name>
<dbReference type="CDD" id="cd00737">
    <property type="entry name" value="lyz_endolysin_autolysin"/>
    <property type="match status" value="1"/>
</dbReference>
<dbReference type="InterPro" id="IPR051018">
    <property type="entry name" value="Bacteriophage_GH24"/>
</dbReference>
<dbReference type="GO" id="GO:0003796">
    <property type="term" value="F:lysozyme activity"/>
    <property type="evidence" value="ECO:0007669"/>
    <property type="project" value="UniProtKB-EC"/>
</dbReference>
<dbReference type="InterPro" id="IPR023347">
    <property type="entry name" value="Lysozyme_dom_sf"/>
</dbReference>
<gene>
    <name evidence="8" type="primary">rrrD_2</name>
    <name evidence="8" type="ORF">A6F65_02291</name>
</gene>
<keyword evidence="2 7" id="KW-0929">Antimicrobial</keyword>
<keyword evidence="9" id="KW-1185">Reference proteome</keyword>
<dbReference type="RefSeq" id="WP_067788802.1">
    <property type="nucleotide sequence ID" value="NZ_CP016545.1"/>
</dbReference>
<dbReference type="EMBL" id="CP016545">
    <property type="protein sequence ID" value="ANU08574.1"/>
    <property type="molecule type" value="Genomic_DNA"/>
</dbReference>
<evidence type="ECO:0000256" key="4">
    <source>
        <dbReference type="ARBA" id="ARBA00022801"/>
    </source>
</evidence>
<dbReference type="InterPro" id="IPR033907">
    <property type="entry name" value="Endolysin_autolysin"/>
</dbReference>
<dbReference type="InterPro" id="IPR023346">
    <property type="entry name" value="Lysozyme-like_dom_sf"/>
</dbReference>
<dbReference type="GO" id="GO:0016998">
    <property type="term" value="P:cell wall macromolecule catabolic process"/>
    <property type="evidence" value="ECO:0007669"/>
    <property type="project" value="InterPro"/>
</dbReference>
<dbReference type="Proteomes" id="UP000092698">
    <property type="component" value="Chromosome"/>
</dbReference>
<dbReference type="PANTHER" id="PTHR38107:SF3">
    <property type="entry name" value="LYSOZYME RRRD-RELATED"/>
    <property type="match status" value="1"/>
</dbReference>
<dbReference type="HAMAP" id="MF_04110">
    <property type="entry name" value="ENDOLYSIN_T4"/>
    <property type="match status" value="1"/>
</dbReference>
<sequence>MNRHVVMETVRQILGRGLSAGETRELELALREDGCGRGPLPRPRRIGPQGIALIKRFEGCARRLADGRVAAYPDPGTGAAPWTIGWGATGAGIGPGTVWTQAQCDARLEADLARYAADVDRALGDAATTQAQFDALVSFHYNTGAIARATLTRRHKAGDSAAAAREFARWNRAGGRVMKGLVRRREAEAELYRGSPGGV</sequence>
<comment type="catalytic activity">
    <reaction evidence="1 7">
        <text>Hydrolysis of (1-&gt;4)-beta-linkages between N-acetylmuramic acid and N-acetyl-D-glucosamine residues in a peptidoglycan and between N-acetyl-D-glucosamine residues in chitodextrins.</text>
        <dbReference type="EC" id="3.2.1.17"/>
    </reaction>
</comment>
<evidence type="ECO:0000256" key="6">
    <source>
        <dbReference type="ARBA" id="ARBA00023295"/>
    </source>
</evidence>
<reference evidence="8 9" key="1">
    <citation type="submission" date="2016-07" db="EMBL/GenBank/DDBJ databases">
        <title>Complete genome sequence of Altererythrobacter namhicola JCM 16345T, containing esterase-encoding genes.</title>
        <authorList>
            <person name="Cheng H."/>
            <person name="Wu Y.-H."/>
            <person name="Jian S.-L."/>
            <person name="Huo Y.-Y."/>
            <person name="Wang C.-S."/>
            <person name="Xu X.-W."/>
        </authorList>
    </citation>
    <scope>NUCLEOTIDE SEQUENCE [LARGE SCALE GENOMIC DNA]</scope>
    <source>
        <strain evidence="8 9">JCM 16345</strain>
    </source>
</reference>
<evidence type="ECO:0000256" key="3">
    <source>
        <dbReference type="ARBA" id="ARBA00022638"/>
    </source>
</evidence>
<keyword evidence="3 7" id="KW-0081">Bacteriolytic enzyme</keyword>
<dbReference type="OrthoDB" id="5327667at2"/>
<evidence type="ECO:0000256" key="1">
    <source>
        <dbReference type="ARBA" id="ARBA00000632"/>
    </source>
</evidence>
<keyword evidence="4 7" id="KW-0378">Hydrolase</keyword>